<evidence type="ECO:0000313" key="18">
    <source>
        <dbReference type="EMBL" id="CAB3401574.1"/>
    </source>
</evidence>
<evidence type="ECO:0000256" key="13">
    <source>
        <dbReference type="ARBA" id="ARBA00023170"/>
    </source>
</evidence>
<feature type="transmembrane region" description="Helical" evidence="15">
    <location>
        <begin position="271"/>
        <end position="295"/>
    </location>
</feature>
<keyword evidence="13" id="KW-0675">Receptor</keyword>
<comment type="caution">
    <text evidence="18">The sequence shown here is derived from an EMBL/GenBank/DDBJ whole genome shotgun (WGS) entry which is preliminary data.</text>
</comment>
<keyword evidence="10" id="KW-0067">ATP-binding</keyword>
<feature type="domain" description="Protein kinase" evidence="17">
    <location>
        <begin position="348"/>
        <end position="644"/>
    </location>
</feature>
<protein>
    <recommendedName>
        <fullName evidence="3">receptor protein serine/threonine kinase</fullName>
        <ecNumber evidence="3">2.7.11.30</ecNumber>
    </recommendedName>
</protein>
<dbReference type="Gene3D" id="3.30.200.20">
    <property type="entry name" value="Phosphorylase Kinase, domain 1"/>
    <property type="match status" value="1"/>
</dbReference>
<evidence type="ECO:0000256" key="12">
    <source>
        <dbReference type="ARBA" id="ARBA00023136"/>
    </source>
</evidence>
<dbReference type="PANTHER" id="PTHR23255">
    <property type="entry name" value="TRANSFORMING GROWTH FACTOR-BETA RECEPTOR TYPE I AND II"/>
    <property type="match status" value="1"/>
</dbReference>
<dbReference type="InterPro" id="IPR000333">
    <property type="entry name" value="TGFB_receptor"/>
</dbReference>
<evidence type="ECO:0000256" key="8">
    <source>
        <dbReference type="ARBA" id="ARBA00022741"/>
    </source>
</evidence>
<keyword evidence="5" id="KW-0808">Transferase</keyword>
<proteinExistence type="inferred from homology"/>
<evidence type="ECO:0000256" key="9">
    <source>
        <dbReference type="ARBA" id="ARBA00022777"/>
    </source>
</evidence>
<organism evidence="18 19">
    <name type="scientific">Caenorhabditis bovis</name>
    <dbReference type="NCBI Taxonomy" id="2654633"/>
    <lineage>
        <taxon>Eukaryota</taxon>
        <taxon>Metazoa</taxon>
        <taxon>Ecdysozoa</taxon>
        <taxon>Nematoda</taxon>
        <taxon>Chromadorea</taxon>
        <taxon>Rhabditida</taxon>
        <taxon>Rhabditina</taxon>
        <taxon>Rhabditomorpha</taxon>
        <taxon>Rhabditoidea</taxon>
        <taxon>Rhabditidae</taxon>
        <taxon>Peloderinae</taxon>
        <taxon>Caenorhabditis</taxon>
    </lineage>
</organism>
<dbReference type="PANTHER" id="PTHR23255:SF100">
    <property type="entry name" value="RECEPTOR PROTEIN SERINE_THREONINE KINASE"/>
    <property type="match status" value="1"/>
</dbReference>
<evidence type="ECO:0000313" key="19">
    <source>
        <dbReference type="Proteomes" id="UP000494206"/>
    </source>
</evidence>
<keyword evidence="19" id="KW-1185">Reference proteome</keyword>
<dbReference type="Pfam" id="PF00069">
    <property type="entry name" value="Pkinase"/>
    <property type="match status" value="1"/>
</dbReference>
<evidence type="ECO:0000256" key="6">
    <source>
        <dbReference type="ARBA" id="ARBA00022692"/>
    </source>
</evidence>
<dbReference type="EMBL" id="CADEPM010000003">
    <property type="protein sequence ID" value="CAB3401574.1"/>
    <property type="molecule type" value="Genomic_DNA"/>
</dbReference>
<dbReference type="GO" id="GO:0005524">
    <property type="term" value="F:ATP binding"/>
    <property type="evidence" value="ECO:0007669"/>
    <property type="project" value="UniProtKB-KW"/>
</dbReference>
<gene>
    <name evidence="18" type="ORF">CBOVIS_LOCUS4303</name>
</gene>
<evidence type="ECO:0000256" key="7">
    <source>
        <dbReference type="ARBA" id="ARBA00022729"/>
    </source>
</evidence>
<evidence type="ECO:0000256" key="5">
    <source>
        <dbReference type="ARBA" id="ARBA00022679"/>
    </source>
</evidence>
<dbReference type="SMART" id="SM00220">
    <property type="entry name" value="S_TKc"/>
    <property type="match status" value="1"/>
</dbReference>
<dbReference type="InterPro" id="IPR000719">
    <property type="entry name" value="Prot_kinase_dom"/>
</dbReference>
<dbReference type="OrthoDB" id="547665at2759"/>
<name>A0A8S1EQC1_9PELO</name>
<dbReference type="PROSITE" id="PS50011">
    <property type="entry name" value="PROTEIN_KINASE_DOM"/>
    <property type="match status" value="1"/>
</dbReference>
<keyword evidence="11 15" id="KW-1133">Transmembrane helix</keyword>
<dbReference type="EC" id="2.7.11.30" evidence="3"/>
<evidence type="ECO:0000256" key="1">
    <source>
        <dbReference type="ARBA" id="ARBA00004479"/>
    </source>
</evidence>
<dbReference type="InterPro" id="IPR011009">
    <property type="entry name" value="Kinase-like_dom_sf"/>
</dbReference>
<dbReference type="GO" id="GO:0005024">
    <property type="term" value="F:transforming growth factor beta receptor activity"/>
    <property type="evidence" value="ECO:0007669"/>
    <property type="project" value="TreeGrafter"/>
</dbReference>
<feature type="region of interest" description="Disordered" evidence="14">
    <location>
        <begin position="739"/>
        <end position="761"/>
    </location>
</feature>
<accession>A0A8S1EQC1</accession>
<comment type="subcellular location">
    <subcellularLocation>
        <location evidence="1">Membrane</location>
        <topology evidence="1">Single-pass type I membrane protein</topology>
    </subcellularLocation>
</comment>
<keyword evidence="6 15" id="KW-0812">Transmembrane</keyword>
<dbReference type="InterPro" id="IPR008271">
    <property type="entry name" value="Ser/Thr_kinase_AS"/>
</dbReference>
<sequence length="761" mass="86390">MNAVKLKPQHRLIFVLVVIASPLARCHPAAVVLDEEALATLDNQREEEKWAREIEKTALSVEKTGSADDIVLDVGPRKQDHIIGVEGVNYEMNGTEPYLTCAYLNRAECDPDVRSDCPTTENCYLGDVHRRLSCLGVFYYNPKPDEINRTAQYLPVPDEGTMLLGCFSLTGEPHEDDYCSEDGCRARSTRMTTAREGEVRDEAKRKSKEKSGYGYCCCHTKNCNAMGTLELMNPHYVDPNAPPEEEELQESSTEAKAHLLHDPMPFSTPRMIISAMVILLLIGSVVTGLFVAVTAKKRRSPQSDRTALAEDPIPMEDVDASTESARRRKNFMKLIKDCEETDNKNIRLTNEQLVANGRFGRVYRAIMHSDDGSSRVVAVKKQNVNDAPSYLSERAVFKIFADLPTWYPSILHCIATQTIGDQFNIITDFHERLSLHELVSANVIGLRAAIRIIMTMLDGLQFLHDERPFYFGHQKPVIIHRDIKSKNILIRRDMTACIGDFGLARKFEYGRPKNADLLGQVGTRRYMSPEVLEGATEFTPVAFKQMDVYAMALVMWEVLSRTCVDGKPDQVPEYKLPYEKEVGKNPHIGLMRSIVVTRRLRPEFRDDICNHPKTRELKTITEEMWEPEAYGRITAGCAFDRVWKIAPEGSQNGLDESHATDKALLAYYADPENTPHPTPDPEHDPLMPTPPIIDFTTFEAPICEDQDARDLGYRDEKQEELIFDLNVNRYVSQEEAELLRKRRKNEDSTTTPEWSTSLFEF</sequence>
<keyword evidence="9" id="KW-0418">Kinase</keyword>
<dbReference type="GO" id="GO:0043235">
    <property type="term" value="C:receptor complex"/>
    <property type="evidence" value="ECO:0007669"/>
    <property type="project" value="TreeGrafter"/>
</dbReference>
<evidence type="ECO:0000256" key="2">
    <source>
        <dbReference type="ARBA" id="ARBA00009605"/>
    </source>
</evidence>
<keyword evidence="12 15" id="KW-0472">Membrane</keyword>
<dbReference type="GO" id="GO:0005886">
    <property type="term" value="C:plasma membrane"/>
    <property type="evidence" value="ECO:0007669"/>
    <property type="project" value="TreeGrafter"/>
</dbReference>
<dbReference type="PROSITE" id="PS00108">
    <property type="entry name" value="PROTEIN_KINASE_ST"/>
    <property type="match status" value="1"/>
</dbReference>
<evidence type="ECO:0000256" key="4">
    <source>
        <dbReference type="ARBA" id="ARBA00022527"/>
    </source>
</evidence>
<reference evidence="18 19" key="1">
    <citation type="submission" date="2020-04" db="EMBL/GenBank/DDBJ databases">
        <authorList>
            <person name="Laetsch R D."/>
            <person name="Stevens L."/>
            <person name="Kumar S."/>
            <person name="Blaxter L. M."/>
        </authorList>
    </citation>
    <scope>NUCLEOTIDE SEQUENCE [LARGE SCALE GENOMIC DNA]</scope>
</reference>
<keyword evidence="4" id="KW-0723">Serine/threonine-protein kinase</keyword>
<evidence type="ECO:0000256" key="15">
    <source>
        <dbReference type="SAM" id="Phobius"/>
    </source>
</evidence>
<evidence type="ECO:0000256" key="16">
    <source>
        <dbReference type="SAM" id="SignalP"/>
    </source>
</evidence>
<comment type="similarity">
    <text evidence="2">Belongs to the protein kinase superfamily. TKL Ser/Thr protein kinase family. TGFB receptor subfamily.</text>
</comment>
<evidence type="ECO:0000256" key="10">
    <source>
        <dbReference type="ARBA" id="ARBA00022840"/>
    </source>
</evidence>
<feature type="signal peptide" evidence="16">
    <location>
        <begin position="1"/>
        <end position="28"/>
    </location>
</feature>
<dbReference type="GO" id="GO:0030509">
    <property type="term" value="P:BMP signaling pathway"/>
    <property type="evidence" value="ECO:0007669"/>
    <property type="project" value="TreeGrafter"/>
</dbReference>
<dbReference type="Proteomes" id="UP000494206">
    <property type="component" value="Unassembled WGS sequence"/>
</dbReference>
<dbReference type="AlphaFoldDB" id="A0A8S1EQC1"/>
<evidence type="ECO:0000256" key="14">
    <source>
        <dbReference type="SAM" id="MobiDB-lite"/>
    </source>
</evidence>
<feature type="compositionally biased region" description="Polar residues" evidence="14">
    <location>
        <begin position="748"/>
        <end position="761"/>
    </location>
</feature>
<evidence type="ECO:0000256" key="3">
    <source>
        <dbReference type="ARBA" id="ARBA00012401"/>
    </source>
</evidence>
<feature type="chain" id="PRO_5035817035" description="receptor protein serine/threonine kinase" evidence="16">
    <location>
        <begin position="29"/>
        <end position="761"/>
    </location>
</feature>
<dbReference type="SUPFAM" id="SSF56112">
    <property type="entry name" value="Protein kinase-like (PK-like)"/>
    <property type="match status" value="1"/>
</dbReference>
<evidence type="ECO:0000256" key="11">
    <source>
        <dbReference type="ARBA" id="ARBA00022989"/>
    </source>
</evidence>
<evidence type="ECO:0000259" key="17">
    <source>
        <dbReference type="PROSITE" id="PS50011"/>
    </source>
</evidence>
<dbReference type="Gene3D" id="1.10.510.10">
    <property type="entry name" value="Transferase(Phosphotransferase) domain 1"/>
    <property type="match status" value="1"/>
</dbReference>
<keyword evidence="8" id="KW-0547">Nucleotide-binding</keyword>
<keyword evidence="7 16" id="KW-0732">Signal</keyword>